<proteinExistence type="predicted"/>
<reference evidence="1" key="1">
    <citation type="submission" date="2021-01" db="EMBL/GenBank/DDBJ databases">
        <title>Adiantum capillus-veneris genome.</title>
        <authorList>
            <person name="Fang Y."/>
            <person name="Liao Q."/>
        </authorList>
    </citation>
    <scope>NUCLEOTIDE SEQUENCE</scope>
    <source>
        <strain evidence="1">H3</strain>
        <tissue evidence="1">Leaf</tissue>
    </source>
</reference>
<gene>
    <name evidence="1" type="ORF">GOP47_0004639</name>
</gene>
<dbReference type="PANTHER" id="PTHR33321:SF12">
    <property type="entry name" value="PLANT BASIC SECRETORY PROTEIN (BSP) FAMILY PROTEIN"/>
    <property type="match status" value="1"/>
</dbReference>
<evidence type="ECO:0000313" key="1">
    <source>
        <dbReference type="EMBL" id="KAI5081456.1"/>
    </source>
</evidence>
<dbReference type="Proteomes" id="UP000886520">
    <property type="component" value="Chromosome 4"/>
</dbReference>
<dbReference type="Pfam" id="PF04450">
    <property type="entry name" value="BSP"/>
    <property type="match status" value="1"/>
</dbReference>
<name>A0A9D4V923_ADICA</name>
<dbReference type="OrthoDB" id="891726at2759"/>
<keyword evidence="2" id="KW-1185">Reference proteome</keyword>
<dbReference type="EMBL" id="JABFUD020000004">
    <property type="protein sequence ID" value="KAI5081456.1"/>
    <property type="molecule type" value="Genomic_DNA"/>
</dbReference>
<evidence type="ECO:0000313" key="2">
    <source>
        <dbReference type="Proteomes" id="UP000886520"/>
    </source>
</evidence>
<organism evidence="1 2">
    <name type="scientific">Adiantum capillus-veneris</name>
    <name type="common">Maidenhair fern</name>
    <dbReference type="NCBI Taxonomy" id="13818"/>
    <lineage>
        <taxon>Eukaryota</taxon>
        <taxon>Viridiplantae</taxon>
        <taxon>Streptophyta</taxon>
        <taxon>Embryophyta</taxon>
        <taxon>Tracheophyta</taxon>
        <taxon>Polypodiopsida</taxon>
        <taxon>Polypodiidae</taxon>
        <taxon>Polypodiales</taxon>
        <taxon>Pteridineae</taxon>
        <taxon>Pteridaceae</taxon>
        <taxon>Vittarioideae</taxon>
        <taxon>Adiantum</taxon>
    </lineage>
</organism>
<sequence length="281" mass="30355">SPSLSRSLSLSLSLTHTHTHTLTDTHRHTRTSANMVRLPTRAIPLVALSLVLLMSYPWEPALADTAYVVINNAGNEAGGQKFEQVVGSSGAETILASASAFIQETFGYAGNPSYPQKQVDKVTLYVDDVPSGGAVAIAQADSRGAPNAHEIHLSQSYVGTYSEGDVATEVKGVLYHEMTHVWQWNGQGTADGGLIEGIADYVRLTAGLAPPHWVQPGEGDRWNQGYDVTAYFLQYCDSLKSGFVAALNAKLASGWDVAYFQELLGQSVDQLWASYKQKYGM</sequence>
<dbReference type="AlphaFoldDB" id="A0A9D4V923"/>
<feature type="non-terminal residue" evidence="1">
    <location>
        <position position="1"/>
    </location>
</feature>
<dbReference type="InterPro" id="IPR007541">
    <property type="entry name" value="Uncharacterised_BSP"/>
</dbReference>
<accession>A0A9D4V923</accession>
<comment type="caution">
    <text evidence="1">The sequence shown here is derived from an EMBL/GenBank/DDBJ whole genome shotgun (WGS) entry which is preliminary data.</text>
</comment>
<dbReference type="PANTHER" id="PTHR33321">
    <property type="match status" value="1"/>
</dbReference>
<protein>
    <submittedName>
        <fullName evidence="1">Uncharacterized protein</fullName>
    </submittedName>
</protein>